<reference evidence="1 2" key="1">
    <citation type="submission" date="2019-12" db="EMBL/GenBank/DDBJ databases">
        <title>Rhizobium genotypes associated with high levels of biological nitrogen fixation by grain legumes in a temperate-maritime cropping system.</title>
        <authorList>
            <person name="Maluk M."/>
            <person name="Francesc Ferrando Molina F."/>
            <person name="Lopez Del Egido L."/>
            <person name="Lafos M."/>
            <person name="Langarica-Fuentes A."/>
            <person name="Gebre Yohannes G."/>
            <person name="Young M.W."/>
            <person name="Martin P."/>
            <person name="Gantlett R."/>
            <person name="Kenicer G."/>
            <person name="Hawes C."/>
            <person name="Begg G.S."/>
            <person name="Quilliam R.S."/>
            <person name="Squire G.R."/>
            <person name="Poole P.S."/>
            <person name="Young P.W."/>
            <person name="Iannetta P.M."/>
            <person name="James E.K."/>
        </authorList>
    </citation>
    <scope>NUCLEOTIDE SEQUENCE [LARGE SCALE GENOMIC DNA]</scope>
    <source>
        <strain evidence="1 2">JHI1118</strain>
    </source>
</reference>
<evidence type="ECO:0000313" key="2">
    <source>
        <dbReference type="Proteomes" id="UP000483035"/>
    </source>
</evidence>
<evidence type="ECO:0000313" key="1">
    <source>
        <dbReference type="EMBL" id="NEI73115.1"/>
    </source>
</evidence>
<dbReference type="RefSeq" id="WP_163991159.1">
    <property type="nucleotide sequence ID" value="NZ_WUEY01000016.1"/>
</dbReference>
<gene>
    <name evidence="1" type="ORF">GR212_26475</name>
</gene>
<dbReference type="Proteomes" id="UP000483035">
    <property type="component" value="Unassembled WGS sequence"/>
</dbReference>
<dbReference type="InterPro" id="IPR010385">
    <property type="entry name" value="DUF982"/>
</dbReference>
<name>A0A6L9UAQ7_9HYPH</name>
<comment type="caution">
    <text evidence="1">The sequence shown here is derived from an EMBL/GenBank/DDBJ whole genome shotgun (WGS) entry which is preliminary data.</text>
</comment>
<dbReference type="Pfam" id="PF06169">
    <property type="entry name" value="DUF982"/>
    <property type="match status" value="1"/>
</dbReference>
<dbReference type="AlphaFoldDB" id="A0A6L9UAQ7"/>
<dbReference type="Gene3D" id="6.10.250.730">
    <property type="match status" value="1"/>
</dbReference>
<sequence length="82" mass="9221">MQWWKQPVIIKTNRLGERMVIESTEGATDFLLSHWPQNSSGYAFTAAKVVLLEAFDGKRQWPDARQALIAALNEANIAFSEG</sequence>
<dbReference type="EMBL" id="WUEY01000016">
    <property type="protein sequence ID" value="NEI73115.1"/>
    <property type="molecule type" value="Genomic_DNA"/>
</dbReference>
<proteinExistence type="predicted"/>
<accession>A0A6L9UAQ7</accession>
<protein>
    <submittedName>
        <fullName evidence="1">DUF982 domain-containing protein</fullName>
    </submittedName>
</protein>
<organism evidence="1 2">
    <name type="scientific">Rhizobium lusitanum</name>
    <dbReference type="NCBI Taxonomy" id="293958"/>
    <lineage>
        <taxon>Bacteria</taxon>
        <taxon>Pseudomonadati</taxon>
        <taxon>Pseudomonadota</taxon>
        <taxon>Alphaproteobacteria</taxon>
        <taxon>Hyphomicrobiales</taxon>
        <taxon>Rhizobiaceae</taxon>
        <taxon>Rhizobium/Agrobacterium group</taxon>
        <taxon>Rhizobium</taxon>
    </lineage>
</organism>